<dbReference type="EMBL" id="CP158299">
    <property type="protein sequence ID" value="XBV85326.1"/>
    <property type="molecule type" value="Genomic_DNA"/>
</dbReference>
<dbReference type="SUPFAM" id="SSF109604">
    <property type="entry name" value="HD-domain/PDEase-like"/>
    <property type="match status" value="1"/>
</dbReference>
<dbReference type="SMART" id="SM00471">
    <property type="entry name" value="HDc"/>
    <property type="match status" value="1"/>
</dbReference>
<dbReference type="CDD" id="cd00077">
    <property type="entry name" value="HDc"/>
    <property type="match status" value="1"/>
</dbReference>
<keyword evidence="2" id="KW-0175">Coiled coil</keyword>
<evidence type="ECO:0000256" key="1">
    <source>
        <dbReference type="PROSITE-ProRule" id="PRU00339"/>
    </source>
</evidence>
<dbReference type="InterPro" id="IPR052020">
    <property type="entry name" value="Cyclic_di-GMP/3'3'-cGAMP_PDE"/>
</dbReference>
<proteinExistence type="predicted"/>
<evidence type="ECO:0000313" key="4">
    <source>
        <dbReference type="EMBL" id="XBV85326.1"/>
    </source>
</evidence>
<dbReference type="InterPro" id="IPR019734">
    <property type="entry name" value="TPR_rpt"/>
</dbReference>
<dbReference type="InterPro" id="IPR037522">
    <property type="entry name" value="HD_GYP_dom"/>
</dbReference>
<gene>
    <name evidence="4" type="ORF">ABOD76_18100</name>
</gene>
<dbReference type="InterPro" id="IPR003607">
    <property type="entry name" value="HD/PDEase_dom"/>
</dbReference>
<dbReference type="RefSeq" id="WP_350243363.1">
    <property type="nucleotide sequence ID" value="NZ_CP158299.1"/>
</dbReference>
<dbReference type="KEGG" id="dsc:ABOD76_18100"/>
<keyword evidence="1" id="KW-0802">TPR repeat</keyword>
<dbReference type="InterPro" id="IPR011990">
    <property type="entry name" value="TPR-like_helical_dom_sf"/>
</dbReference>
<sequence length="674" mass="74232">MIGWLLQASLTPGGSVEARRLVGEAQPLLKSDVPGALALARQAREVAERDGDTEAQVWSLLIEVEGHFEAGQLMESELTAEQLLELVSDQPETFDRPRSAAYLRLAYLRLQSGNLAEAQDLVGRCLYLARQQQVPELEAAGLNALSAVYRTRGLYADAIAVLRDAALLYHSCGDTHGECVASCNIGQLQSSIGRTDDAISSLRWAYSLIEDHPDERKLRLNIMFNLGSVYLDAEDYPGAESNFRQALQESAELGDRQLQAATLINLGLALQHQRADQEAFACYQAALELTKTHGFLPLRVNVLDSLGSWYEQASDPVQALDCYRSARDIARGIEYADGELDALLSVGRLTAAQGDLETAAGLLGEALDLAGVGGRAKGLRDAHQMLSDLYKRQGRLAEALEHFEAYHAQERELFSAERDRTTRTLMMQFDVERSQAEARLSRAQRAVAEQAQAEAEALVQARTADLEQAQMEVVARLAMAAEFRDDATGEHTRRVGIGAALIAEELGLSRSQVDTLRVAACLHDVGKIGIPDAILLKRGKLTAAEFEEMKRHTLIGARLLSGGQSEVLNMARQIALTHHERWDGGGYPNGLAGREIPLMGRIVALADVFDALVHFRPYKLAWDRQDALAELVRQRGRQFDPELTDVALRVLGSARYDAELLNREVLAREWLPER</sequence>
<accession>A0AAU7UAB2</accession>
<dbReference type="Gene3D" id="1.25.40.10">
    <property type="entry name" value="Tetratricopeptide repeat domain"/>
    <property type="match status" value="2"/>
</dbReference>
<dbReference type="SMART" id="SM00028">
    <property type="entry name" value="TPR"/>
    <property type="match status" value="7"/>
</dbReference>
<dbReference type="PROSITE" id="PS51832">
    <property type="entry name" value="HD_GYP"/>
    <property type="match status" value="1"/>
</dbReference>
<feature type="coiled-coil region" evidence="2">
    <location>
        <begin position="426"/>
        <end position="453"/>
    </location>
</feature>
<dbReference type="Pfam" id="PF13487">
    <property type="entry name" value="HD_5"/>
    <property type="match status" value="1"/>
</dbReference>
<evidence type="ECO:0000259" key="3">
    <source>
        <dbReference type="PROSITE" id="PS51832"/>
    </source>
</evidence>
<dbReference type="PANTHER" id="PTHR45228:SF8">
    <property type="entry name" value="TWO-COMPONENT RESPONSE REGULATOR-RELATED"/>
    <property type="match status" value="1"/>
</dbReference>
<dbReference type="AlphaFoldDB" id="A0AAU7UAB2"/>
<dbReference type="Pfam" id="PF13424">
    <property type="entry name" value="TPR_12"/>
    <property type="match status" value="2"/>
</dbReference>
<dbReference type="PANTHER" id="PTHR45228">
    <property type="entry name" value="CYCLIC DI-GMP PHOSPHODIESTERASE TM_0186-RELATED"/>
    <property type="match status" value="1"/>
</dbReference>
<dbReference type="Gene3D" id="1.10.3210.10">
    <property type="entry name" value="Hypothetical protein af1432"/>
    <property type="match status" value="1"/>
</dbReference>
<dbReference type="PROSITE" id="PS50005">
    <property type="entry name" value="TPR"/>
    <property type="match status" value="1"/>
</dbReference>
<reference evidence="4" key="1">
    <citation type="submission" date="2024-06" db="EMBL/GenBank/DDBJ databases">
        <title>Draft Genome Sequence of Deinococcus sonorensis Type Strain KR-87, a Biofilm Producing Representative of the Genus Deinococcus.</title>
        <authorList>
            <person name="Boren L.S."/>
            <person name="Grosso R.A."/>
            <person name="Hugenberg-Cox A.N."/>
            <person name="Hill J.T.E."/>
            <person name="Albert C.M."/>
            <person name="Tuohy J.M."/>
        </authorList>
    </citation>
    <scope>NUCLEOTIDE SEQUENCE</scope>
    <source>
        <strain evidence="4">KR-87</strain>
    </source>
</reference>
<evidence type="ECO:0000256" key="2">
    <source>
        <dbReference type="SAM" id="Coils"/>
    </source>
</evidence>
<feature type="repeat" description="TPR" evidence="1">
    <location>
        <begin position="220"/>
        <end position="253"/>
    </location>
</feature>
<dbReference type="SUPFAM" id="SSF48452">
    <property type="entry name" value="TPR-like"/>
    <property type="match status" value="2"/>
</dbReference>
<name>A0AAU7UAB2_9DEIO</name>
<organism evidence="4">
    <name type="scientific">Deinococcus sonorensis KR-87</name>
    <dbReference type="NCBI Taxonomy" id="694439"/>
    <lineage>
        <taxon>Bacteria</taxon>
        <taxon>Thermotogati</taxon>
        <taxon>Deinococcota</taxon>
        <taxon>Deinococci</taxon>
        <taxon>Deinococcales</taxon>
        <taxon>Deinococcaceae</taxon>
        <taxon>Deinococcus</taxon>
    </lineage>
</organism>
<feature type="domain" description="HD-GYP" evidence="3">
    <location>
        <begin position="466"/>
        <end position="663"/>
    </location>
</feature>
<protein>
    <submittedName>
        <fullName evidence="4">HD domain-containing phosphohydrolase</fullName>
    </submittedName>
</protein>